<evidence type="ECO:0000313" key="3">
    <source>
        <dbReference type="EMBL" id="KAJ8440284.1"/>
    </source>
</evidence>
<gene>
    <name evidence="3" type="ORF">Cgig2_031598</name>
</gene>
<keyword evidence="4" id="KW-1185">Reference proteome</keyword>
<dbReference type="InterPro" id="IPR033334">
    <property type="entry name" value="LNG1/2"/>
</dbReference>
<dbReference type="OrthoDB" id="769613at2759"/>
<feature type="domain" description="DUF4378" evidence="2">
    <location>
        <begin position="778"/>
        <end position="953"/>
    </location>
</feature>
<dbReference type="PANTHER" id="PTHR31680:SF15">
    <property type="entry name" value="PROTEIN LONGIFOLIA 2"/>
    <property type="match status" value="1"/>
</dbReference>
<reference evidence="3" key="1">
    <citation type="submission" date="2022-04" db="EMBL/GenBank/DDBJ databases">
        <title>Carnegiea gigantea Genome sequencing and assembly v2.</title>
        <authorList>
            <person name="Copetti D."/>
            <person name="Sanderson M.J."/>
            <person name="Burquez A."/>
            <person name="Wojciechowski M.F."/>
        </authorList>
    </citation>
    <scope>NUCLEOTIDE SEQUENCE</scope>
    <source>
        <strain evidence="3">SGP5-SGP5p</strain>
        <tissue evidence="3">Aerial part</tissue>
    </source>
</reference>
<proteinExistence type="predicted"/>
<feature type="region of interest" description="Disordered" evidence="1">
    <location>
        <begin position="572"/>
        <end position="595"/>
    </location>
</feature>
<evidence type="ECO:0000256" key="1">
    <source>
        <dbReference type="SAM" id="MobiDB-lite"/>
    </source>
</evidence>
<name>A0A9Q1KB72_9CARY</name>
<feature type="region of interest" description="Disordered" evidence="1">
    <location>
        <begin position="323"/>
        <end position="374"/>
    </location>
</feature>
<dbReference type="InterPro" id="IPR025486">
    <property type="entry name" value="DUF4378"/>
</dbReference>
<dbReference type="PANTHER" id="PTHR31680">
    <property type="entry name" value="LONGIFOLIA PROTEIN"/>
    <property type="match status" value="1"/>
</dbReference>
<dbReference type="AlphaFoldDB" id="A0A9Q1KB72"/>
<feature type="region of interest" description="Disordered" evidence="1">
    <location>
        <begin position="637"/>
        <end position="666"/>
    </location>
</feature>
<evidence type="ECO:0000259" key="2">
    <source>
        <dbReference type="Pfam" id="PF14309"/>
    </source>
</evidence>
<feature type="region of interest" description="Disordered" evidence="1">
    <location>
        <begin position="510"/>
        <end position="534"/>
    </location>
</feature>
<sequence length="975" mass="107937">MSAKLLYSLSDEKTNLQKQIGCMNGFLQFFERRHLISDRSNRRLTQGLNSPHLDERFKLLAKIPPSAGENSHQGREANGSGKRSKEKHQKVVNEMQGNTMEASRVSVSSSTGSTLSIQEYDQTTKPKKPPFDETIFTSIHSRDSGANRTFSSPNTSHRFQMKNLVVDSLSSCASPIKTPKREQVVGHATKHIDSPRLMQPSKFDSPRLAAQNESLHSVSSSQSAPRTPLRRKEGPRMSYDGTEIREAFVSGLKVGDLPRLSLDSRQRTINKPNRNQNLAEEPGSYRSPSSVVAKLMGLEAVSDCSSGSQSQICGRLDSLSRSSRTIDESKLNRALDSPRSKYKDLRTPQLDNAGLVSESKQQNGHHDVDSEPGNHFVTVYGEIEKRLADTDFKKSGKDLRALKQILKAMHNENKAISESRNEIQCLSSASQNCSGNSTCVSQKQGPRNENRLHLHATSTIPHKSEGAKPPEDMKSPRSLKQDKLVNSSKNAAGRLSLRNVPSQRIHGIRVGQPMNTSRGSAENRTAKDPIPKPNRCQYTAAASLKPLKTSKVPRPMAEVNVTDAARISEPVTTKAMGSRTKHNQPTMSSHSQNSKLSHVSIEFTTESTCRKQQGDARSRLPDSNSCFSRIDTVFASNDQSPVKHDSLQQVSDNKLPEGTPSDGSSAELTISLREQPSPVSVLDSAFYGDESPSPVKKRPTTFQGFYADYESPEASNATEGKDTDLRCSPYSMGTSFSHGTTHKQQENFKLSAQIPSELNSDNNESITRPLHKEANLEKAYVAEILLASGFIKNLNFINLSCHSHQLEEAINPKLFFILEQTTASSFLSDSKPNRTANTRTHDKHQRKLMFDAVNEIMSQKLAFTGFGSHLQPISRRSTGLKTGQQLLQEICKEINQLQLNSSNQSLDDEDDFLTTIIEKDLTHTSGNWTDISSGTSSLVLDIERLVFKDLIVELIHDETSHAQAENQQHSSNLSK</sequence>
<dbReference type="Proteomes" id="UP001153076">
    <property type="component" value="Unassembled WGS sequence"/>
</dbReference>
<comment type="caution">
    <text evidence="3">The sequence shown here is derived from an EMBL/GenBank/DDBJ whole genome shotgun (WGS) entry which is preliminary data.</text>
</comment>
<feature type="compositionally biased region" description="Basic and acidic residues" evidence="1">
    <location>
        <begin position="181"/>
        <end position="194"/>
    </location>
</feature>
<protein>
    <recommendedName>
        <fullName evidence="2">DUF4378 domain-containing protein</fullName>
    </recommendedName>
</protein>
<organism evidence="3 4">
    <name type="scientific">Carnegiea gigantea</name>
    <dbReference type="NCBI Taxonomy" id="171969"/>
    <lineage>
        <taxon>Eukaryota</taxon>
        <taxon>Viridiplantae</taxon>
        <taxon>Streptophyta</taxon>
        <taxon>Embryophyta</taxon>
        <taxon>Tracheophyta</taxon>
        <taxon>Spermatophyta</taxon>
        <taxon>Magnoliopsida</taxon>
        <taxon>eudicotyledons</taxon>
        <taxon>Gunneridae</taxon>
        <taxon>Pentapetalae</taxon>
        <taxon>Caryophyllales</taxon>
        <taxon>Cactineae</taxon>
        <taxon>Cactaceae</taxon>
        <taxon>Cactoideae</taxon>
        <taxon>Echinocereeae</taxon>
        <taxon>Carnegiea</taxon>
    </lineage>
</organism>
<evidence type="ECO:0000313" key="4">
    <source>
        <dbReference type="Proteomes" id="UP001153076"/>
    </source>
</evidence>
<feature type="compositionally biased region" description="Polar residues" evidence="1">
    <location>
        <begin position="211"/>
        <end position="225"/>
    </location>
</feature>
<feature type="compositionally biased region" description="Basic and acidic residues" evidence="1">
    <location>
        <begin position="324"/>
        <end position="346"/>
    </location>
</feature>
<feature type="region of interest" description="Disordered" evidence="1">
    <location>
        <begin position="456"/>
        <end position="484"/>
    </location>
</feature>
<dbReference type="Pfam" id="PF14309">
    <property type="entry name" value="DUF4378"/>
    <property type="match status" value="1"/>
</dbReference>
<feature type="compositionally biased region" description="Basic and acidic residues" evidence="1">
    <location>
        <begin position="462"/>
        <end position="483"/>
    </location>
</feature>
<dbReference type="EMBL" id="JAKOGI010000194">
    <property type="protein sequence ID" value="KAJ8440284.1"/>
    <property type="molecule type" value="Genomic_DNA"/>
</dbReference>
<feature type="region of interest" description="Disordered" evidence="1">
    <location>
        <begin position="63"/>
        <end position="88"/>
    </location>
</feature>
<feature type="compositionally biased region" description="Polar residues" evidence="1">
    <location>
        <begin position="583"/>
        <end position="595"/>
    </location>
</feature>
<accession>A0A9Q1KB72</accession>
<feature type="region of interest" description="Disordered" evidence="1">
    <location>
        <begin position="181"/>
        <end position="237"/>
    </location>
</feature>
<feature type="compositionally biased region" description="Polar residues" evidence="1">
    <location>
        <begin position="513"/>
        <end position="523"/>
    </location>
</feature>
<dbReference type="GO" id="GO:0051513">
    <property type="term" value="P:regulation of monopolar cell growth"/>
    <property type="evidence" value="ECO:0007669"/>
    <property type="project" value="InterPro"/>
</dbReference>